<evidence type="ECO:0000313" key="1">
    <source>
        <dbReference type="EMBL" id="GJM51018.1"/>
    </source>
</evidence>
<reference evidence="1 4" key="1">
    <citation type="submission" date="2021-11" db="EMBL/GenBank/DDBJ databases">
        <title>Draft genome sequence of Capnocytophaga sp. strain KC07075 isolated from cat oral cavity.</title>
        <authorList>
            <person name="Suzuki M."/>
            <person name="Imaoka K."/>
            <person name="Kimura M."/>
            <person name="Morikawa S."/>
            <person name="Maeda K."/>
        </authorList>
    </citation>
    <scope>NUCLEOTIDE SEQUENCE</scope>
    <source>
        <strain evidence="1">KC07075</strain>
        <strain evidence="2 4">KC07079</strain>
    </source>
</reference>
<dbReference type="EMBL" id="BQKB01000009">
    <property type="protein sequence ID" value="GJM52203.1"/>
    <property type="molecule type" value="Genomic_DNA"/>
</dbReference>
<dbReference type="AlphaFoldDB" id="A0AAV5B0A8"/>
<keyword evidence="4" id="KW-1185">Reference proteome</keyword>
<evidence type="ECO:0000313" key="2">
    <source>
        <dbReference type="EMBL" id="GJM52203.1"/>
    </source>
</evidence>
<gene>
    <name evidence="1" type="ORF">RCZ15_19910</name>
    <name evidence="2" type="ORF">RCZ16_05210</name>
</gene>
<protein>
    <submittedName>
        <fullName evidence="1">Uncharacterized protein</fullName>
    </submittedName>
</protein>
<dbReference type="Proteomes" id="UP001207736">
    <property type="component" value="Unassembled WGS sequence"/>
</dbReference>
<comment type="caution">
    <text evidence="1">The sequence shown here is derived from an EMBL/GenBank/DDBJ whole genome shotgun (WGS) entry which is preliminary data.</text>
</comment>
<dbReference type="RefSeq" id="WP_264846451.1">
    <property type="nucleotide sequence ID" value="NZ_BPMA01000021.1"/>
</dbReference>
<sequence>MNPTINGNVNTGQFMHEPIVIENLEKAYEPNSQRDDKYLALYIGGVYGRRVNLDNSTRIKLMEGEKIISFYWGGLLDAFILFPNIESYKEYEAILKDIIKNKPAQDLIFIK</sequence>
<evidence type="ECO:0000313" key="4">
    <source>
        <dbReference type="Proteomes" id="UP001208692"/>
    </source>
</evidence>
<dbReference type="EMBL" id="BQKA01000036">
    <property type="protein sequence ID" value="GJM51018.1"/>
    <property type="molecule type" value="Genomic_DNA"/>
</dbReference>
<dbReference type="Proteomes" id="UP001208692">
    <property type="component" value="Unassembled WGS sequence"/>
</dbReference>
<organism evidence="1 3">
    <name type="scientific">Capnocytophaga catalasegens</name>
    <dbReference type="NCBI Taxonomy" id="1004260"/>
    <lineage>
        <taxon>Bacteria</taxon>
        <taxon>Pseudomonadati</taxon>
        <taxon>Bacteroidota</taxon>
        <taxon>Flavobacteriia</taxon>
        <taxon>Flavobacteriales</taxon>
        <taxon>Flavobacteriaceae</taxon>
        <taxon>Capnocytophaga</taxon>
    </lineage>
</organism>
<accession>A0AAV5B0A8</accession>
<proteinExistence type="predicted"/>
<evidence type="ECO:0000313" key="3">
    <source>
        <dbReference type="Proteomes" id="UP001207736"/>
    </source>
</evidence>
<name>A0AAV5B0A8_9FLAO</name>